<keyword evidence="2" id="KW-0812">Transmembrane</keyword>
<dbReference type="STRING" id="4558.A0A194YRL2"/>
<protein>
    <submittedName>
        <fullName evidence="3">Uncharacterized protein</fullName>
    </submittedName>
</protein>
<feature type="compositionally biased region" description="Pro residues" evidence="1">
    <location>
        <begin position="77"/>
        <end position="86"/>
    </location>
</feature>
<evidence type="ECO:0000256" key="1">
    <source>
        <dbReference type="SAM" id="MobiDB-lite"/>
    </source>
</evidence>
<proteinExistence type="predicted"/>
<reference evidence="3 4" key="1">
    <citation type="journal article" date="2009" name="Nature">
        <title>The Sorghum bicolor genome and the diversification of grasses.</title>
        <authorList>
            <person name="Paterson A.H."/>
            <person name="Bowers J.E."/>
            <person name="Bruggmann R."/>
            <person name="Dubchak I."/>
            <person name="Grimwood J."/>
            <person name="Gundlach H."/>
            <person name="Haberer G."/>
            <person name="Hellsten U."/>
            <person name="Mitros T."/>
            <person name="Poliakov A."/>
            <person name="Schmutz J."/>
            <person name="Spannagl M."/>
            <person name="Tang H."/>
            <person name="Wang X."/>
            <person name="Wicker T."/>
            <person name="Bharti A.K."/>
            <person name="Chapman J."/>
            <person name="Feltus F.A."/>
            <person name="Gowik U."/>
            <person name="Grigoriev I.V."/>
            <person name="Lyons E."/>
            <person name="Maher C.A."/>
            <person name="Martis M."/>
            <person name="Narechania A."/>
            <person name="Otillar R.P."/>
            <person name="Penning B.W."/>
            <person name="Salamov A.A."/>
            <person name="Wang Y."/>
            <person name="Zhang L."/>
            <person name="Carpita N.C."/>
            <person name="Freeling M."/>
            <person name="Gingle A.R."/>
            <person name="Hash C.T."/>
            <person name="Keller B."/>
            <person name="Klein P."/>
            <person name="Kresovich S."/>
            <person name="McCann M.C."/>
            <person name="Ming R."/>
            <person name="Peterson D.G."/>
            <person name="Mehboob-ur-Rahman"/>
            <person name="Ware D."/>
            <person name="Westhoff P."/>
            <person name="Mayer K.F."/>
            <person name="Messing J."/>
            <person name="Rokhsar D.S."/>
        </authorList>
    </citation>
    <scope>NUCLEOTIDE SEQUENCE [LARGE SCALE GENOMIC DNA]</scope>
    <source>
        <strain evidence="4">cv. BTx623</strain>
    </source>
</reference>
<dbReference type="Proteomes" id="UP000000768">
    <property type="component" value="Chromosome 4"/>
</dbReference>
<sequence>MIVCHGKFCRHLIQGQGYICTSQTQRADARGRERALEQAPGSERPNWNAPRHPPSPPPPSPLSPGRPTPRAARQTEPPHPTPPSTPGLPLRADDTQGPPRQEIERPPMADASPLLPPAPGKSPATAARFARCASSANDELRSFRACLAWLCVDHSSSPRVAAVGSWAVFLLLAVAAPAAVRLLLLLPLVADDPPPRPFDGQVQVSLTLAASLAYVSLRALLHRAGGLRRLLYLDSLRRDSEDVQAGYAAQLARSFRVLACFVLPCALAEAAYKAYWYHAAAAYGGGSRRRRWCWAAAACAVEVASWVYRVALFFMVCVLFRVICYLQILRMVGFAREFGRFADVAAVLQHHRRIREQLRKISHRYRKFIVCSLVLVSASQFAALLATTRPHAVVNLATAGELALCSMSLVAGLLMCLYSAAKITHKTQAMTSVAAAWHADATVHAFDNDQENPDPDLPPTAGYYLAPANAYRVAAGDESGSGGDDDDDSRSECSSLDDPKYVPFQANNISFQKRQALVTYLENNRAGITVYGFVVDRAWLHALFMIEFSLVMWLLGKTVGIS</sequence>
<dbReference type="Pfam" id="PF12056">
    <property type="entry name" value="DUF3537"/>
    <property type="match status" value="1"/>
</dbReference>
<feature type="transmembrane region" description="Helical" evidence="2">
    <location>
        <begin position="166"/>
        <end position="190"/>
    </location>
</feature>
<organism evidence="3 4">
    <name type="scientific">Sorghum bicolor</name>
    <name type="common">Sorghum</name>
    <name type="synonym">Sorghum vulgare</name>
    <dbReference type="NCBI Taxonomy" id="4558"/>
    <lineage>
        <taxon>Eukaryota</taxon>
        <taxon>Viridiplantae</taxon>
        <taxon>Streptophyta</taxon>
        <taxon>Embryophyta</taxon>
        <taxon>Tracheophyta</taxon>
        <taxon>Spermatophyta</taxon>
        <taxon>Magnoliopsida</taxon>
        <taxon>Liliopsida</taxon>
        <taxon>Poales</taxon>
        <taxon>Poaceae</taxon>
        <taxon>PACMAD clade</taxon>
        <taxon>Panicoideae</taxon>
        <taxon>Andropogonodae</taxon>
        <taxon>Andropogoneae</taxon>
        <taxon>Sorghinae</taxon>
        <taxon>Sorghum</taxon>
    </lineage>
</organism>
<gene>
    <name evidence="3" type="ORF">SORBI_3004G185500</name>
</gene>
<dbReference type="OMA" id="YKAYWYL"/>
<dbReference type="FunCoup" id="A0A194YRL2">
    <property type="interactions" value="20"/>
</dbReference>
<dbReference type="OrthoDB" id="1916325at2759"/>
<dbReference type="InterPro" id="IPR021924">
    <property type="entry name" value="DUF3537"/>
</dbReference>
<dbReference type="InParanoid" id="A0A194YRL2"/>
<keyword evidence="2" id="KW-0472">Membrane</keyword>
<dbReference type="Gramene" id="KXG30470">
    <property type="protein sequence ID" value="KXG30470"/>
    <property type="gene ID" value="SORBI_3004G185500"/>
</dbReference>
<evidence type="ECO:0000313" key="3">
    <source>
        <dbReference type="EMBL" id="KXG30470.1"/>
    </source>
</evidence>
<feature type="compositionally biased region" description="Pro residues" evidence="1">
    <location>
        <begin position="51"/>
        <end position="67"/>
    </location>
</feature>
<feature type="transmembrane region" description="Helical" evidence="2">
    <location>
        <begin position="399"/>
        <end position="421"/>
    </location>
</feature>
<feature type="transmembrane region" description="Helical" evidence="2">
    <location>
        <begin position="257"/>
        <end position="277"/>
    </location>
</feature>
<feature type="transmembrane region" description="Helical" evidence="2">
    <location>
        <begin position="368"/>
        <end position="387"/>
    </location>
</feature>
<accession>A0A194YRL2</accession>
<dbReference type="EMBL" id="CM000763">
    <property type="protein sequence ID" value="KXG30470.1"/>
    <property type="molecule type" value="Genomic_DNA"/>
</dbReference>
<keyword evidence="4" id="KW-1185">Reference proteome</keyword>
<dbReference type="AlphaFoldDB" id="A0A194YRL2"/>
<dbReference type="ExpressionAtlas" id="A0A194YRL2">
    <property type="expression patterns" value="baseline and differential"/>
</dbReference>
<dbReference type="PANTHER" id="PTHR31963:SF29">
    <property type="entry name" value="OS02G0566400 PROTEIN"/>
    <property type="match status" value="1"/>
</dbReference>
<feature type="transmembrane region" description="Helical" evidence="2">
    <location>
        <begin position="202"/>
        <end position="221"/>
    </location>
</feature>
<evidence type="ECO:0000256" key="2">
    <source>
        <dbReference type="SAM" id="Phobius"/>
    </source>
</evidence>
<feature type="region of interest" description="Disordered" evidence="1">
    <location>
        <begin position="29"/>
        <end position="124"/>
    </location>
</feature>
<name>A0A194YRL2_SORBI</name>
<feature type="region of interest" description="Disordered" evidence="1">
    <location>
        <begin position="475"/>
        <end position="499"/>
    </location>
</feature>
<feature type="transmembrane region" description="Helical" evidence="2">
    <location>
        <begin position="538"/>
        <end position="556"/>
    </location>
</feature>
<dbReference type="PANTHER" id="PTHR31963">
    <property type="entry name" value="RAS GUANINE NUCLEOTIDE EXCHANGE FACTOR K"/>
    <property type="match status" value="1"/>
</dbReference>
<evidence type="ECO:0000313" key="4">
    <source>
        <dbReference type="Proteomes" id="UP000000768"/>
    </source>
</evidence>
<dbReference type="eggNOG" id="ENOG502QS17">
    <property type="taxonomic scope" value="Eukaryota"/>
</dbReference>
<feature type="transmembrane region" description="Helical" evidence="2">
    <location>
        <begin position="306"/>
        <end position="326"/>
    </location>
</feature>
<keyword evidence="2" id="KW-1133">Transmembrane helix</keyword>
<reference evidence="4" key="2">
    <citation type="journal article" date="2018" name="Plant J.">
        <title>The Sorghum bicolor reference genome: improved assembly, gene annotations, a transcriptome atlas, and signatures of genome organization.</title>
        <authorList>
            <person name="McCormick R.F."/>
            <person name="Truong S.K."/>
            <person name="Sreedasyam A."/>
            <person name="Jenkins J."/>
            <person name="Shu S."/>
            <person name="Sims D."/>
            <person name="Kennedy M."/>
            <person name="Amirebrahimi M."/>
            <person name="Weers B.D."/>
            <person name="McKinley B."/>
            <person name="Mattison A."/>
            <person name="Morishige D.T."/>
            <person name="Grimwood J."/>
            <person name="Schmutz J."/>
            <person name="Mullet J.E."/>
        </authorList>
    </citation>
    <scope>NUCLEOTIDE SEQUENCE [LARGE SCALE GENOMIC DNA]</scope>
    <source>
        <strain evidence="4">cv. BTx623</strain>
    </source>
</reference>